<evidence type="ECO:0000256" key="2">
    <source>
        <dbReference type="SAM" id="SignalP"/>
    </source>
</evidence>
<dbReference type="Proteomes" id="UP000557717">
    <property type="component" value="Unassembled WGS sequence"/>
</dbReference>
<dbReference type="SUPFAM" id="SSF48452">
    <property type="entry name" value="TPR-like"/>
    <property type="match status" value="1"/>
</dbReference>
<proteinExistence type="predicted"/>
<dbReference type="AlphaFoldDB" id="A0A840V1P4"/>
<comment type="caution">
    <text evidence="3">The sequence shown here is derived from an EMBL/GenBank/DDBJ whole genome shotgun (WGS) entry which is preliminary data.</text>
</comment>
<gene>
    <name evidence="3" type="ORF">HNR46_001210</name>
</gene>
<dbReference type="InterPro" id="IPR011990">
    <property type="entry name" value="TPR-like_helical_dom_sf"/>
</dbReference>
<keyword evidence="2" id="KW-0732">Signal</keyword>
<evidence type="ECO:0000313" key="4">
    <source>
        <dbReference type="Proteomes" id="UP000557717"/>
    </source>
</evidence>
<keyword evidence="1" id="KW-0802">TPR repeat</keyword>
<accession>A0A840V1P4</accession>
<organism evidence="3 4">
    <name type="scientific">Haloferula luteola</name>
    <dbReference type="NCBI Taxonomy" id="595692"/>
    <lineage>
        <taxon>Bacteria</taxon>
        <taxon>Pseudomonadati</taxon>
        <taxon>Verrucomicrobiota</taxon>
        <taxon>Verrucomicrobiia</taxon>
        <taxon>Verrucomicrobiales</taxon>
        <taxon>Verrucomicrobiaceae</taxon>
        <taxon>Haloferula</taxon>
    </lineage>
</organism>
<dbReference type="PROSITE" id="PS50005">
    <property type="entry name" value="TPR"/>
    <property type="match status" value="1"/>
</dbReference>
<dbReference type="SMART" id="SM00028">
    <property type="entry name" value="TPR"/>
    <property type="match status" value="3"/>
</dbReference>
<evidence type="ECO:0000313" key="3">
    <source>
        <dbReference type="EMBL" id="MBB5350976.1"/>
    </source>
</evidence>
<feature type="chain" id="PRO_5032457488" evidence="2">
    <location>
        <begin position="21"/>
        <end position="254"/>
    </location>
</feature>
<dbReference type="InterPro" id="IPR019734">
    <property type="entry name" value="TPR_rpt"/>
</dbReference>
<feature type="repeat" description="TPR" evidence="1">
    <location>
        <begin position="80"/>
        <end position="113"/>
    </location>
</feature>
<dbReference type="EMBL" id="JACHFD010000004">
    <property type="protein sequence ID" value="MBB5350976.1"/>
    <property type="molecule type" value="Genomic_DNA"/>
</dbReference>
<dbReference type="Pfam" id="PF14559">
    <property type="entry name" value="TPR_19"/>
    <property type="match status" value="1"/>
</dbReference>
<sequence>MKATLLLALLPLLLPLQAQDAPEPTKPQPAWVQEFTNLSQEQRNEYFIALNKAREMFAQKRIFETIDELEKAKKVFGNSPDVENLLGACQVEFRNFDEAMAHFQRADELTPDSPSVLFNIGEVQFVTKKWAEAEATFHRVLKLAGADAAQLQLSRLVEFKLLLCLLKQDKAEDAEILSEKYDEFDDSPFPYYAEAAMNFHHGKELEAELALRRAQRIFRTPGMLNPWQDTLMEFGYIKSFIATPVDDLGEGAGE</sequence>
<protein>
    <submittedName>
        <fullName evidence="3">Tetratricopeptide (TPR) repeat protein</fullName>
    </submittedName>
</protein>
<dbReference type="Gene3D" id="1.25.40.10">
    <property type="entry name" value="Tetratricopeptide repeat domain"/>
    <property type="match status" value="1"/>
</dbReference>
<reference evidence="3 4" key="1">
    <citation type="submission" date="2020-08" db="EMBL/GenBank/DDBJ databases">
        <title>Genomic Encyclopedia of Type Strains, Phase IV (KMG-IV): sequencing the most valuable type-strain genomes for metagenomic binning, comparative biology and taxonomic classification.</title>
        <authorList>
            <person name="Goeker M."/>
        </authorList>
    </citation>
    <scope>NUCLEOTIDE SEQUENCE [LARGE SCALE GENOMIC DNA]</scope>
    <source>
        <strain evidence="3 4">YC6886</strain>
    </source>
</reference>
<dbReference type="RefSeq" id="WP_184016726.1">
    <property type="nucleotide sequence ID" value="NZ_JACHFD010000004.1"/>
</dbReference>
<evidence type="ECO:0000256" key="1">
    <source>
        <dbReference type="PROSITE-ProRule" id="PRU00339"/>
    </source>
</evidence>
<feature type="signal peptide" evidence="2">
    <location>
        <begin position="1"/>
        <end position="20"/>
    </location>
</feature>
<name>A0A840V1P4_9BACT</name>
<keyword evidence="4" id="KW-1185">Reference proteome</keyword>